<protein>
    <submittedName>
        <fullName evidence="2">Uncharacterized protein</fullName>
    </submittedName>
</protein>
<evidence type="ECO:0000256" key="1">
    <source>
        <dbReference type="SAM" id="Phobius"/>
    </source>
</evidence>
<dbReference type="AlphaFoldDB" id="E2A8U0"/>
<dbReference type="OMA" id="EHMLRCV"/>
<keyword evidence="1" id="KW-0812">Transmembrane</keyword>
<gene>
    <name evidence="2" type="ORF">EAG_01486</name>
</gene>
<evidence type="ECO:0000313" key="3">
    <source>
        <dbReference type="Proteomes" id="UP000000311"/>
    </source>
</evidence>
<keyword evidence="1" id="KW-1133">Transmembrane helix</keyword>
<proteinExistence type="predicted"/>
<keyword evidence="1" id="KW-0472">Membrane</keyword>
<dbReference type="STRING" id="104421.E2A8U0"/>
<feature type="transmembrane region" description="Helical" evidence="1">
    <location>
        <begin position="159"/>
        <end position="177"/>
    </location>
</feature>
<dbReference type="PANTHER" id="PTHR37159">
    <property type="entry name" value="GH11867P"/>
    <property type="match status" value="1"/>
</dbReference>
<dbReference type="InParanoid" id="E2A8U0"/>
<accession>E2A8U0</accession>
<dbReference type="Proteomes" id="UP000000311">
    <property type="component" value="Unassembled WGS sequence"/>
</dbReference>
<keyword evidence="3" id="KW-1185">Reference proteome</keyword>
<name>E2A8U0_CAMFO</name>
<dbReference type="EMBL" id="GL437663">
    <property type="protein sequence ID" value="EFN70169.1"/>
    <property type="molecule type" value="Genomic_DNA"/>
</dbReference>
<evidence type="ECO:0000313" key="2">
    <source>
        <dbReference type="EMBL" id="EFN70169.1"/>
    </source>
</evidence>
<dbReference type="OrthoDB" id="6361347at2759"/>
<reference evidence="2 3" key="1">
    <citation type="journal article" date="2010" name="Science">
        <title>Genomic comparison of the ants Camponotus floridanus and Harpegnathos saltator.</title>
        <authorList>
            <person name="Bonasio R."/>
            <person name="Zhang G."/>
            <person name="Ye C."/>
            <person name="Mutti N.S."/>
            <person name="Fang X."/>
            <person name="Qin N."/>
            <person name="Donahue G."/>
            <person name="Yang P."/>
            <person name="Li Q."/>
            <person name="Li C."/>
            <person name="Zhang P."/>
            <person name="Huang Z."/>
            <person name="Berger S.L."/>
            <person name="Reinberg D."/>
            <person name="Wang J."/>
            <person name="Liebig J."/>
        </authorList>
    </citation>
    <scope>NUCLEOTIDE SEQUENCE [LARGE SCALE GENOMIC DNA]</scope>
    <source>
        <strain evidence="3">C129</strain>
    </source>
</reference>
<dbReference type="PANTHER" id="PTHR37159:SF1">
    <property type="entry name" value="GH11867P"/>
    <property type="match status" value="1"/>
</dbReference>
<sequence length="423" mass="50400">MNRNQWIEQTQTKNLNDNKTNCVKFKDIENITNETTTNLANQRNNVDSYINDEIENNYYEAAEGKNAVKYVEHFVKNMKHIVDQNPAKPTNYDEWTNEERYKHITENIKIYVPNLPDSLLFFISAALYRGDCGRSSTDRPLWLDMDKFRKGQKFARQHIFSIIFSNVLSLFELFAFTDGLKPMIFNQQSHTPLLAFNRYLSTARRIKNWMMEDFWNENTQAHKHIQIVRKMHHVVRLKLCEYEYEEIDAKTKIPNPWCPDRKIILDDFSSCPYAKVENGCLHLIIRPKGLNQADMSSTQFAFMGMILLYSHKFGIHATDEDMMAFCHVWRNIGYALGIQDEYNFCRGNLQEIKTRARDFTQVWVKPYLRQILPEWEHMLRCVMYDDNMFKFSLLFVADLLDIDMPHVRSTLTFFQRLQFMLYR</sequence>
<organism evidence="3">
    <name type="scientific">Camponotus floridanus</name>
    <name type="common">Florida carpenter ant</name>
    <dbReference type="NCBI Taxonomy" id="104421"/>
    <lineage>
        <taxon>Eukaryota</taxon>
        <taxon>Metazoa</taxon>
        <taxon>Ecdysozoa</taxon>
        <taxon>Arthropoda</taxon>
        <taxon>Hexapoda</taxon>
        <taxon>Insecta</taxon>
        <taxon>Pterygota</taxon>
        <taxon>Neoptera</taxon>
        <taxon>Endopterygota</taxon>
        <taxon>Hymenoptera</taxon>
        <taxon>Apocrita</taxon>
        <taxon>Aculeata</taxon>
        <taxon>Formicoidea</taxon>
        <taxon>Formicidae</taxon>
        <taxon>Formicinae</taxon>
        <taxon>Camponotus</taxon>
    </lineage>
</organism>